<feature type="non-terminal residue" evidence="2">
    <location>
        <position position="251"/>
    </location>
</feature>
<dbReference type="GO" id="GO:0008721">
    <property type="term" value="F:D-serine ammonia-lyase activity"/>
    <property type="evidence" value="ECO:0007669"/>
    <property type="project" value="TreeGrafter"/>
</dbReference>
<dbReference type="EMBL" id="UINC01030676">
    <property type="protein sequence ID" value="SVB15456.1"/>
    <property type="molecule type" value="Genomic_DNA"/>
</dbReference>
<evidence type="ECO:0000313" key="2">
    <source>
        <dbReference type="EMBL" id="SVB15456.1"/>
    </source>
</evidence>
<dbReference type="InterPro" id="IPR001608">
    <property type="entry name" value="Ala_racemase_N"/>
</dbReference>
<dbReference type="Gene3D" id="3.20.20.10">
    <property type="entry name" value="Alanine racemase"/>
    <property type="match status" value="1"/>
</dbReference>
<sequence>MNAIGHQIHELDTPALWVDLDIMERNIQLLADFFSAAGVDWRPHTKGIKVPAIAHKTIEAGAIGVTCAKLSEAEVMAYAGIKDILIANQIIGSQKIQRLANLCRQVDIKIAVDNELNIAELGKIATQFNTEINVLVEVNTGMDRAGVPPGLETVRISRLITETAGLCYKGLMAWEGHAVGIEDPLLKRETVETAVSILKETTEMCREAGLSVEIVSGGGSGTYKITSHLSGITEIQAGGALFCDMSYQKWG</sequence>
<dbReference type="PANTHER" id="PTHR28004:SF2">
    <property type="entry name" value="D-SERINE DEHYDRATASE"/>
    <property type="match status" value="1"/>
</dbReference>
<dbReference type="PANTHER" id="PTHR28004">
    <property type="entry name" value="ZGC:162816-RELATED"/>
    <property type="match status" value="1"/>
</dbReference>
<feature type="domain" description="Alanine racemase N-terminal" evidence="1">
    <location>
        <begin position="18"/>
        <end position="243"/>
    </location>
</feature>
<dbReference type="AlphaFoldDB" id="A0A382BNQ2"/>
<protein>
    <recommendedName>
        <fullName evidence="1">Alanine racemase N-terminal domain-containing protein</fullName>
    </recommendedName>
</protein>
<organism evidence="2">
    <name type="scientific">marine metagenome</name>
    <dbReference type="NCBI Taxonomy" id="408172"/>
    <lineage>
        <taxon>unclassified sequences</taxon>
        <taxon>metagenomes</taxon>
        <taxon>ecological metagenomes</taxon>
    </lineage>
</organism>
<dbReference type="InterPro" id="IPR029066">
    <property type="entry name" value="PLP-binding_barrel"/>
</dbReference>
<gene>
    <name evidence="2" type="ORF">METZ01_LOCUS168310</name>
</gene>
<dbReference type="Pfam" id="PF01168">
    <property type="entry name" value="Ala_racemase_N"/>
    <property type="match status" value="1"/>
</dbReference>
<name>A0A382BNQ2_9ZZZZ</name>
<accession>A0A382BNQ2</accession>
<evidence type="ECO:0000259" key="1">
    <source>
        <dbReference type="Pfam" id="PF01168"/>
    </source>
</evidence>
<reference evidence="2" key="1">
    <citation type="submission" date="2018-05" db="EMBL/GenBank/DDBJ databases">
        <authorList>
            <person name="Lanie J.A."/>
            <person name="Ng W.-L."/>
            <person name="Kazmierczak K.M."/>
            <person name="Andrzejewski T.M."/>
            <person name="Davidsen T.M."/>
            <person name="Wayne K.J."/>
            <person name="Tettelin H."/>
            <person name="Glass J.I."/>
            <person name="Rusch D."/>
            <person name="Podicherti R."/>
            <person name="Tsui H.-C.T."/>
            <person name="Winkler M.E."/>
        </authorList>
    </citation>
    <scope>NUCLEOTIDE SEQUENCE</scope>
</reference>
<dbReference type="InterPro" id="IPR051466">
    <property type="entry name" value="D-amino_acid_metab_enzyme"/>
</dbReference>
<dbReference type="SUPFAM" id="SSF51419">
    <property type="entry name" value="PLP-binding barrel"/>
    <property type="match status" value="1"/>
</dbReference>
<dbReference type="GO" id="GO:0036088">
    <property type="term" value="P:D-serine catabolic process"/>
    <property type="evidence" value="ECO:0007669"/>
    <property type="project" value="TreeGrafter"/>
</dbReference>
<proteinExistence type="predicted"/>